<comment type="caution">
    <text evidence="5">Lacks conserved residue(s) required for the propagation of feature annotation.</text>
</comment>
<feature type="binding site" evidence="5">
    <location>
        <begin position="12"/>
        <end position="14"/>
    </location>
    <ligand>
        <name>GTP</name>
        <dbReference type="ChEBI" id="CHEBI:37565"/>
    </ligand>
</feature>
<keyword evidence="4 5" id="KW-0501">Molybdenum cofactor biosynthesis</keyword>
<comment type="subcellular location">
    <subcellularLocation>
        <location evidence="5">Cytoplasm</location>
    </subcellularLocation>
</comment>
<keyword evidence="5" id="KW-0547">Nucleotide-binding</keyword>
<dbReference type="GO" id="GO:0004252">
    <property type="term" value="F:serine-type endopeptidase activity"/>
    <property type="evidence" value="ECO:0007669"/>
    <property type="project" value="TreeGrafter"/>
</dbReference>
<dbReference type="GO" id="GO:0046872">
    <property type="term" value="F:metal ion binding"/>
    <property type="evidence" value="ECO:0007669"/>
    <property type="project" value="UniProtKB-KW"/>
</dbReference>
<comment type="domain">
    <text evidence="5">The N-terminal domain determines nucleotide recognition and specific binding, while the C-terminal domain determines the specific binding to the target protein.</text>
</comment>
<keyword evidence="3 5" id="KW-0342">GTP-binding</keyword>
<comment type="cofactor">
    <cofactor evidence="5">
        <name>Mg(2+)</name>
        <dbReference type="ChEBI" id="CHEBI:18420"/>
    </cofactor>
</comment>
<evidence type="ECO:0000256" key="5">
    <source>
        <dbReference type="HAMAP-Rule" id="MF_00316"/>
    </source>
</evidence>
<evidence type="ECO:0000256" key="1">
    <source>
        <dbReference type="ARBA" id="ARBA00022729"/>
    </source>
</evidence>
<evidence type="ECO:0000256" key="4">
    <source>
        <dbReference type="ARBA" id="ARBA00023150"/>
    </source>
</evidence>
<dbReference type="SUPFAM" id="SSF53474">
    <property type="entry name" value="alpha/beta-Hydrolases"/>
    <property type="match status" value="1"/>
</dbReference>
<evidence type="ECO:0000313" key="9">
    <source>
        <dbReference type="Proteomes" id="UP000567922"/>
    </source>
</evidence>
<protein>
    <recommendedName>
        <fullName evidence="5">Probable molybdenum cofactor guanylyltransferase</fullName>
        <shortName evidence="5">MoCo guanylyltransferase</shortName>
        <ecNumber evidence="5">2.7.7.77</ecNumber>
    </recommendedName>
    <alternativeName>
        <fullName evidence="5">GTP:molybdopterin guanylyltransferase</fullName>
    </alternativeName>
    <alternativeName>
        <fullName evidence="5">Mo-MPT guanylyltransferase</fullName>
    </alternativeName>
    <alternativeName>
        <fullName evidence="5">Molybdopterin guanylyltransferase</fullName>
    </alternativeName>
    <alternativeName>
        <fullName evidence="5">Molybdopterin-guanine dinucleotide synthase</fullName>
        <shortName evidence="5">MGD synthase</shortName>
    </alternativeName>
</protein>
<dbReference type="PANTHER" id="PTHR42776">
    <property type="entry name" value="SERINE PEPTIDASE S9 FAMILY MEMBER"/>
    <property type="match status" value="1"/>
</dbReference>
<keyword evidence="2" id="KW-0378">Hydrolase</keyword>
<dbReference type="SUPFAM" id="SSF82171">
    <property type="entry name" value="DPP6 N-terminal domain-like"/>
    <property type="match status" value="1"/>
</dbReference>
<dbReference type="InterPro" id="IPR001375">
    <property type="entry name" value="Peptidase_S9_cat"/>
</dbReference>
<dbReference type="InterPro" id="IPR029044">
    <property type="entry name" value="Nucleotide-diphossugar_trans"/>
</dbReference>
<keyword evidence="5" id="KW-0963">Cytoplasm</keyword>
<dbReference type="Gene3D" id="2.120.10.30">
    <property type="entry name" value="TolB, C-terminal domain"/>
    <property type="match status" value="2"/>
</dbReference>
<dbReference type="Gene3D" id="3.40.50.1820">
    <property type="entry name" value="alpha/beta hydrolase"/>
    <property type="match status" value="1"/>
</dbReference>
<accession>A0A839RSJ0</accession>
<evidence type="ECO:0000256" key="3">
    <source>
        <dbReference type="ARBA" id="ARBA00023134"/>
    </source>
</evidence>
<dbReference type="InterPro" id="IPR013482">
    <property type="entry name" value="Molybde_CF_guanTrfase"/>
</dbReference>
<dbReference type="Pfam" id="PF12804">
    <property type="entry name" value="NTP_transf_3"/>
    <property type="match status" value="1"/>
</dbReference>
<dbReference type="Gene3D" id="3.90.550.10">
    <property type="entry name" value="Spore Coat Polysaccharide Biosynthesis Protein SpsA, Chain A"/>
    <property type="match status" value="1"/>
</dbReference>
<dbReference type="GO" id="GO:0004177">
    <property type="term" value="F:aminopeptidase activity"/>
    <property type="evidence" value="ECO:0007669"/>
    <property type="project" value="UniProtKB-KW"/>
</dbReference>
<keyword evidence="1" id="KW-0732">Signal</keyword>
<name>A0A839RSJ0_9ACTN</name>
<dbReference type="GO" id="GO:0006508">
    <property type="term" value="P:proteolysis"/>
    <property type="evidence" value="ECO:0007669"/>
    <property type="project" value="InterPro"/>
</dbReference>
<dbReference type="SUPFAM" id="SSF53448">
    <property type="entry name" value="Nucleotide-diphospho-sugar transferases"/>
    <property type="match status" value="1"/>
</dbReference>
<dbReference type="InterPro" id="IPR011042">
    <property type="entry name" value="6-blade_b-propeller_TolB-like"/>
</dbReference>
<dbReference type="GO" id="GO:0006777">
    <property type="term" value="P:Mo-molybdopterin cofactor biosynthetic process"/>
    <property type="evidence" value="ECO:0007669"/>
    <property type="project" value="UniProtKB-KW"/>
</dbReference>
<dbReference type="CDD" id="cd02503">
    <property type="entry name" value="MobA"/>
    <property type="match status" value="1"/>
</dbReference>
<keyword evidence="9" id="KW-1185">Reference proteome</keyword>
<dbReference type="EMBL" id="JACHWS010000003">
    <property type="protein sequence ID" value="MBB3039096.1"/>
    <property type="molecule type" value="Genomic_DNA"/>
</dbReference>
<dbReference type="GO" id="GO:0005525">
    <property type="term" value="F:GTP binding"/>
    <property type="evidence" value="ECO:0007669"/>
    <property type="project" value="UniProtKB-UniRule"/>
</dbReference>
<sequence length="887" mass="96017">MTQHVRPAAIVLAGGASLRMGRDKASLPWERSTFLAAVVETVRPVCADVFVVAAPRQTVPEVNATVVRDPVAHHGPLQGLITGLEAAEKGGHVWAFVCATDMPLIEAELVTLLAQHCQADGTDAVLAHDGSRLQPLAGVYKVSALPKARSYAVGGRRSLYGFVDTLTTVSVDVSARARQLINVNTPGELAGLQGSKEKKTVSHGNNDTVTDTAASAFHSLDEYLRIPRVAGLVISPDGTRLVTRVEQINDDATKFIGALWEVDPAGKRSARQITAGLKGDAAPVFTTDGDLLFVSARGKDDDAPASLWCLPARGGEAYEIANPPGGVASALAATGADRVVFTATTYPHTATDDDDAKLRKLRKESKVNAIVHTAYPVRYWDHDLGPEVPGLRSGPASGEFTRIAAGPGLREARADLSADGSFLVSTWQIAGPLARQRTQLVRIDADSGERSVIVDETDADFGAPAISPDCNLVAYVREAHGDPETPPRVTLHIHDLRTGENAQIAQDWERWPTSIRWLPNGNSLVVTADHYSRCPIFLVPVTTPGEVQQLTEDDGAYSDVVVAPEGDAVYALRAAISRPPHPVRIELSTGEVRELPGPVTEAPPVPGVVTEVMTTAEDGTPLRAWLAQPSDASETNPAALLVWIHGGPLNSWNSWQWRWNPWLMVAHGYAVLLPDPALSTGFGQEFIQRGWGRWGKEPYTDIMSLTDAAEQRPEIDAARTAAMGGSFGGYMANWIAGHTDRFKAIVTHASLWALDQFGPTTDAAWFWAREMTPEMAVENSPHLYVADIRTPMLVIHGDKDYRVPIGEALRLWYELNAESALPADDQGVSDHQFLYFPSENHWILSPPHAKVWYQTVNAFLSRHVLGKDEPWPEALGAGEFPGRNDED</sequence>
<comment type="catalytic activity">
    <reaction evidence="5">
        <text>Mo-molybdopterin + GTP + H(+) = Mo-molybdopterin guanine dinucleotide + diphosphate</text>
        <dbReference type="Rhea" id="RHEA:34243"/>
        <dbReference type="ChEBI" id="CHEBI:15378"/>
        <dbReference type="ChEBI" id="CHEBI:33019"/>
        <dbReference type="ChEBI" id="CHEBI:37565"/>
        <dbReference type="ChEBI" id="CHEBI:71302"/>
        <dbReference type="ChEBI" id="CHEBI:71310"/>
        <dbReference type="EC" id="2.7.7.77"/>
    </reaction>
</comment>
<feature type="binding site" evidence="5">
    <location>
        <position position="101"/>
    </location>
    <ligand>
        <name>GTP</name>
        <dbReference type="ChEBI" id="CHEBI:37565"/>
    </ligand>
</feature>
<dbReference type="InterPro" id="IPR029058">
    <property type="entry name" value="AB_hydrolase_fold"/>
</dbReference>
<dbReference type="GO" id="GO:0061603">
    <property type="term" value="F:molybdenum cofactor guanylyltransferase activity"/>
    <property type="evidence" value="ECO:0007669"/>
    <property type="project" value="UniProtKB-EC"/>
</dbReference>
<reference evidence="8 9" key="1">
    <citation type="submission" date="2020-08" db="EMBL/GenBank/DDBJ databases">
        <title>Sequencing the genomes of 1000 actinobacteria strains.</title>
        <authorList>
            <person name="Klenk H.-P."/>
        </authorList>
    </citation>
    <scope>NUCLEOTIDE SEQUENCE [LARGE SCALE GENOMIC DNA]</scope>
    <source>
        <strain evidence="8 9">DSM 45258</strain>
    </source>
</reference>
<gene>
    <name evidence="5" type="primary">mobA</name>
    <name evidence="8" type="ORF">FHU29_003565</name>
</gene>
<keyword evidence="8" id="KW-0645">Protease</keyword>
<dbReference type="Pfam" id="PF00326">
    <property type="entry name" value="Peptidase_S9"/>
    <property type="match status" value="1"/>
</dbReference>
<dbReference type="PANTHER" id="PTHR42776:SF13">
    <property type="entry name" value="DIPEPTIDYL-PEPTIDASE 5"/>
    <property type="match status" value="1"/>
</dbReference>
<feature type="domain" description="MobA-like NTP transferase" evidence="7">
    <location>
        <begin position="9"/>
        <end position="159"/>
    </location>
</feature>
<proteinExistence type="inferred from homology"/>
<dbReference type="EC" id="2.7.7.77" evidence="5"/>
<comment type="caution">
    <text evidence="8">The sequence shown here is derived from an EMBL/GenBank/DDBJ whole genome shotgun (WGS) entry which is preliminary data.</text>
</comment>
<dbReference type="InterPro" id="IPR025877">
    <property type="entry name" value="MobA-like_NTP_Trfase"/>
</dbReference>
<comment type="function">
    <text evidence="5">Transfers a GMP moiety from GTP to Mo-molybdopterin (Mo-MPT) cofactor (Moco or molybdenum cofactor) to form Mo-molybdopterin guanine dinucleotide (Mo-MGD) cofactor.</text>
</comment>
<keyword evidence="5" id="KW-0808">Transferase</keyword>
<evidence type="ECO:0000259" key="6">
    <source>
        <dbReference type="Pfam" id="PF00326"/>
    </source>
</evidence>
<feature type="domain" description="Peptidase S9 prolyl oligopeptidase catalytic" evidence="6">
    <location>
        <begin position="655"/>
        <end position="864"/>
    </location>
</feature>
<evidence type="ECO:0000313" key="8">
    <source>
        <dbReference type="EMBL" id="MBB3039096.1"/>
    </source>
</evidence>
<dbReference type="HAMAP" id="MF_00316">
    <property type="entry name" value="MobA"/>
    <property type="match status" value="1"/>
</dbReference>
<organism evidence="8 9">
    <name type="scientific">Hoyosella altamirensis</name>
    <dbReference type="NCBI Taxonomy" id="616997"/>
    <lineage>
        <taxon>Bacteria</taxon>
        <taxon>Bacillati</taxon>
        <taxon>Actinomycetota</taxon>
        <taxon>Actinomycetes</taxon>
        <taxon>Mycobacteriales</taxon>
        <taxon>Hoyosellaceae</taxon>
        <taxon>Hoyosella</taxon>
    </lineage>
</organism>
<feature type="binding site" evidence="5">
    <location>
        <position position="69"/>
    </location>
    <ligand>
        <name>GTP</name>
        <dbReference type="ChEBI" id="CHEBI:37565"/>
    </ligand>
</feature>
<evidence type="ECO:0000259" key="7">
    <source>
        <dbReference type="Pfam" id="PF12804"/>
    </source>
</evidence>
<dbReference type="GO" id="GO:0005737">
    <property type="term" value="C:cytoplasm"/>
    <property type="evidence" value="ECO:0007669"/>
    <property type="project" value="UniProtKB-SubCell"/>
</dbReference>
<feature type="binding site" evidence="5">
    <location>
        <position position="101"/>
    </location>
    <ligand>
        <name>Mg(2+)</name>
        <dbReference type="ChEBI" id="CHEBI:18420"/>
    </ligand>
</feature>
<evidence type="ECO:0000256" key="2">
    <source>
        <dbReference type="ARBA" id="ARBA00022801"/>
    </source>
</evidence>
<dbReference type="AlphaFoldDB" id="A0A839RSJ0"/>
<dbReference type="Proteomes" id="UP000567922">
    <property type="component" value="Unassembled WGS sequence"/>
</dbReference>
<comment type="similarity">
    <text evidence="5">Belongs to the MobA family.</text>
</comment>
<feature type="binding site" evidence="5">
    <location>
        <position position="24"/>
    </location>
    <ligand>
        <name>GTP</name>
        <dbReference type="ChEBI" id="CHEBI:37565"/>
    </ligand>
</feature>
<keyword evidence="8" id="KW-0031">Aminopeptidase</keyword>
<keyword evidence="5" id="KW-0479">Metal-binding</keyword>
<keyword evidence="5" id="KW-0460">Magnesium</keyword>